<dbReference type="AlphaFoldDB" id="C1MYZ9"/>
<sequence length="273" mass="29815">MPWRTLEATAVEIEDTTRSNEHGSETSYTVLHVVAKIPARELRPGGSFVYACLGLLYLPVLFDALWFVNGGNIKRAAPPPPPPVAPPTEAEDAKKNKRTKCCGLYREDKYCCCLDVEDDSLSDRLITRLCMPVFLPCLVGFGVLLFMRQVLAYGLGSLVLMIRNLLRALTCNLLGSFENHYVRIAKPKPSSDAAADAADFRINSPADFWELRTSVVYDGGNMFVPSPPFAIDELNVGDAFKCGFGPFESLCLFRGNGGERGGAPVDAFVAGEP</sequence>
<dbReference type="KEGG" id="mpp:MICPUCDRAFT_60550"/>
<feature type="transmembrane region" description="Helical" evidence="1">
    <location>
        <begin position="129"/>
        <end position="147"/>
    </location>
</feature>
<feature type="transmembrane region" description="Helical" evidence="1">
    <location>
        <begin position="48"/>
        <end position="68"/>
    </location>
</feature>
<keyword evidence="1" id="KW-0812">Transmembrane</keyword>
<keyword evidence="3" id="KW-1185">Reference proteome</keyword>
<dbReference type="EMBL" id="GG663743">
    <property type="protein sequence ID" value="EEH54777.1"/>
    <property type="molecule type" value="Genomic_DNA"/>
</dbReference>
<reference evidence="2 3" key="1">
    <citation type="journal article" date="2009" name="Science">
        <title>Green evolution and dynamic adaptations revealed by genomes of the marine picoeukaryotes Micromonas.</title>
        <authorList>
            <person name="Worden A.Z."/>
            <person name="Lee J.H."/>
            <person name="Mock T."/>
            <person name="Rouze P."/>
            <person name="Simmons M.P."/>
            <person name="Aerts A.L."/>
            <person name="Allen A.E."/>
            <person name="Cuvelier M.L."/>
            <person name="Derelle E."/>
            <person name="Everett M.V."/>
            <person name="Foulon E."/>
            <person name="Grimwood J."/>
            <person name="Gundlach H."/>
            <person name="Henrissat B."/>
            <person name="Napoli C."/>
            <person name="McDonald S.M."/>
            <person name="Parker M.S."/>
            <person name="Rombauts S."/>
            <person name="Salamov A."/>
            <person name="Von Dassow P."/>
            <person name="Badger J.H."/>
            <person name="Coutinho P.M."/>
            <person name="Demir E."/>
            <person name="Dubchak I."/>
            <person name="Gentemann C."/>
            <person name="Eikrem W."/>
            <person name="Gready J.E."/>
            <person name="John U."/>
            <person name="Lanier W."/>
            <person name="Lindquist E.A."/>
            <person name="Lucas S."/>
            <person name="Mayer K.F."/>
            <person name="Moreau H."/>
            <person name="Not F."/>
            <person name="Otillar R."/>
            <person name="Panaud O."/>
            <person name="Pangilinan J."/>
            <person name="Paulsen I."/>
            <person name="Piegu B."/>
            <person name="Poliakov A."/>
            <person name="Robbens S."/>
            <person name="Schmutz J."/>
            <person name="Toulza E."/>
            <person name="Wyss T."/>
            <person name="Zelensky A."/>
            <person name="Zhou K."/>
            <person name="Armbrust E.V."/>
            <person name="Bhattacharya D."/>
            <person name="Goodenough U.W."/>
            <person name="Van de Peer Y."/>
            <person name="Grigoriev I.V."/>
        </authorList>
    </citation>
    <scope>NUCLEOTIDE SEQUENCE [LARGE SCALE GENOMIC DNA]</scope>
    <source>
        <strain evidence="2 3">CCMP1545</strain>
    </source>
</reference>
<gene>
    <name evidence="2" type="ORF">MICPUCDRAFT_60550</name>
</gene>
<evidence type="ECO:0000313" key="3">
    <source>
        <dbReference type="Proteomes" id="UP000001876"/>
    </source>
</evidence>
<dbReference type="Proteomes" id="UP000001876">
    <property type="component" value="Unassembled WGS sequence"/>
</dbReference>
<evidence type="ECO:0000313" key="2">
    <source>
        <dbReference type="EMBL" id="EEH54777.1"/>
    </source>
</evidence>
<dbReference type="RefSeq" id="XP_003061127.1">
    <property type="nucleotide sequence ID" value="XM_003061081.1"/>
</dbReference>
<protein>
    <submittedName>
        <fullName evidence="2">Predicted protein</fullName>
    </submittedName>
</protein>
<accession>C1MYZ9</accession>
<organism evidence="3">
    <name type="scientific">Micromonas pusilla (strain CCMP1545)</name>
    <name type="common">Picoplanktonic green alga</name>
    <dbReference type="NCBI Taxonomy" id="564608"/>
    <lineage>
        <taxon>Eukaryota</taxon>
        <taxon>Viridiplantae</taxon>
        <taxon>Chlorophyta</taxon>
        <taxon>Mamiellophyceae</taxon>
        <taxon>Mamiellales</taxon>
        <taxon>Mamiellaceae</taxon>
        <taxon>Micromonas</taxon>
    </lineage>
</organism>
<keyword evidence="1" id="KW-1133">Transmembrane helix</keyword>
<evidence type="ECO:0000256" key="1">
    <source>
        <dbReference type="SAM" id="Phobius"/>
    </source>
</evidence>
<dbReference type="GeneID" id="9686311"/>
<dbReference type="OMA" id="PYRICEV"/>
<name>C1MYZ9_MICPC</name>
<proteinExistence type="predicted"/>
<keyword evidence="1" id="KW-0472">Membrane</keyword>